<evidence type="ECO:0000313" key="2">
    <source>
        <dbReference type="EMBL" id="RYJ41981.1"/>
    </source>
</evidence>
<dbReference type="EMBL" id="JUIW01000008">
    <property type="protein sequence ID" value="RYJ41981.1"/>
    <property type="molecule type" value="Genomic_DNA"/>
</dbReference>
<dbReference type="GO" id="GO:0016747">
    <property type="term" value="F:acyltransferase activity, transferring groups other than amino-acyl groups"/>
    <property type="evidence" value="ECO:0007669"/>
    <property type="project" value="InterPro"/>
</dbReference>
<gene>
    <name evidence="2" type="ORF">NU09_2385</name>
</gene>
<comment type="caution">
    <text evidence="2">The sequence shown here is derived from an EMBL/GenBank/DDBJ whole genome shotgun (WGS) entry which is preliminary data.</text>
</comment>
<dbReference type="Proteomes" id="UP000289775">
    <property type="component" value="Unassembled WGS sequence"/>
</dbReference>
<dbReference type="Pfam" id="PF00583">
    <property type="entry name" value="Acetyltransf_1"/>
    <property type="match status" value="1"/>
</dbReference>
<dbReference type="InterPro" id="IPR000182">
    <property type="entry name" value="GNAT_dom"/>
</dbReference>
<keyword evidence="2" id="KW-0808">Transferase</keyword>
<dbReference type="AlphaFoldDB" id="A0A444W7W9"/>
<dbReference type="PROSITE" id="PS51186">
    <property type="entry name" value="GNAT"/>
    <property type="match status" value="1"/>
</dbReference>
<evidence type="ECO:0000313" key="3">
    <source>
        <dbReference type="Proteomes" id="UP000289775"/>
    </source>
</evidence>
<sequence length="153" mass="17587">MQSEILFREALVSDIPQIQVVRHAVKENTLSDPSLVPDSDVEDYIINRGKGWVSEVNGSITGFAIASIRDNNIWALFLLPEYENKGIGKQLHNLMMDWYFSQTHETVWLSTGIATRAEKFYKLQGWEEAGPYGNKETKFIMTCEKWKSLRESL</sequence>
<evidence type="ECO:0000259" key="1">
    <source>
        <dbReference type="PROSITE" id="PS51186"/>
    </source>
</evidence>
<name>A0A444W7W9_9FLAO</name>
<reference evidence="2 3" key="1">
    <citation type="submission" date="2014-12" db="EMBL/GenBank/DDBJ databases">
        <title>Genome sequence of Flavobacterium beibuense RSKm HC5.</title>
        <authorList>
            <person name="Kim J.F."/>
            <person name="Song J.Y."/>
            <person name="Kwak M.-J."/>
            <person name="Lee S.-W."/>
        </authorList>
    </citation>
    <scope>NUCLEOTIDE SEQUENCE [LARGE SCALE GENOMIC DNA]</scope>
    <source>
        <strain evidence="2 3">RSKm HC5</strain>
    </source>
</reference>
<protein>
    <submittedName>
        <fullName evidence="2">GCN5-like N-acetyltransferase</fullName>
    </submittedName>
</protein>
<proteinExistence type="predicted"/>
<dbReference type="Gene3D" id="3.40.630.30">
    <property type="match status" value="1"/>
</dbReference>
<organism evidence="2 3">
    <name type="scientific">Flavobacterium beibuense</name>
    <dbReference type="NCBI Taxonomy" id="657326"/>
    <lineage>
        <taxon>Bacteria</taxon>
        <taxon>Pseudomonadati</taxon>
        <taxon>Bacteroidota</taxon>
        <taxon>Flavobacteriia</taxon>
        <taxon>Flavobacteriales</taxon>
        <taxon>Flavobacteriaceae</taxon>
        <taxon>Flavobacterium</taxon>
    </lineage>
</organism>
<dbReference type="RefSeq" id="WP_242501870.1">
    <property type="nucleotide sequence ID" value="NZ_JUIW01000008.1"/>
</dbReference>
<accession>A0A444W7W9</accession>
<feature type="domain" description="N-acetyltransferase" evidence="1">
    <location>
        <begin position="5"/>
        <end position="150"/>
    </location>
</feature>
<dbReference type="CDD" id="cd04301">
    <property type="entry name" value="NAT_SF"/>
    <property type="match status" value="1"/>
</dbReference>
<keyword evidence="3" id="KW-1185">Reference proteome</keyword>
<dbReference type="InterPro" id="IPR016181">
    <property type="entry name" value="Acyl_CoA_acyltransferase"/>
</dbReference>
<dbReference type="SUPFAM" id="SSF55729">
    <property type="entry name" value="Acyl-CoA N-acyltransferases (Nat)"/>
    <property type="match status" value="1"/>
</dbReference>